<dbReference type="RefSeq" id="WP_039664236.1">
    <property type="nucleotide sequence ID" value="NZ_CP007772.1"/>
</dbReference>
<dbReference type="EMBL" id="CP007772">
    <property type="protein sequence ID" value="AJC91040.1"/>
    <property type="molecule type" value="Genomic_DNA"/>
</dbReference>
<sequence length="169" mass="19365">MKKYFVFCFAFLIVACGYIPSSQMASRVLGENVFLKINISKQDPGNSVYITDILREAMLNKLGRKITDEYNADSSIIVTMKKLEFHPMVYDKNGYVVNYKAELYLEFLMRYKNGKEELVNTKGSYNFDINPNSIISDQARFEAIKNASSEAFDEFVSIMAIKGYNAKSY</sequence>
<organism evidence="2 3">
    <name type="scientific">Campylobacter subantarcticus LMG 24374</name>
    <dbReference type="NCBI Taxonomy" id="1388751"/>
    <lineage>
        <taxon>Bacteria</taxon>
        <taxon>Pseudomonadati</taxon>
        <taxon>Campylobacterota</taxon>
        <taxon>Epsilonproteobacteria</taxon>
        <taxon>Campylobacterales</taxon>
        <taxon>Campylobacteraceae</taxon>
        <taxon>Campylobacter</taxon>
    </lineage>
</organism>
<proteinExistence type="predicted"/>
<feature type="chain" id="PRO_5002037911" evidence="1">
    <location>
        <begin position="26"/>
        <end position="169"/>
    </location>
</feature>
<gene>
    <name evidence="2" type="ORF">CSUB8521_1209</name>
</gene>
<dbReference type="PROSITE" id="PS51257">
    <property type="entry name" value="PROKAR_LIPOPROTEIN"/>
    <property type="match status" value="1"/>
</dbReference>
<protein>
    <submittedName>
        <fullName evidence="2">Putative lipooligosaccharide transport system, OM component (LptE family)</fullName>
    </submittedName>
</protein>
<dbReference type="OrthoDB" id="5347351at2"/>
<dbReference type="Proteomes" id="UP000031135">
    <property type="component" value="Chromosome"/>
</dbReference>
<keyword evidence="1" id="KW-0732">Signal</keyword>
<evidence type="ECO:0000256" key="1">
    <source>
        <dbReference type="SAM" id="SignalP"/>
    </source>
</evidence>
<dbReference type="KEGG" id="csm:CSUB8521_1209"/>
<accession>A0A0A8HBK9</accession>
<dbReference type="GO" id="GO:0019867">
    <property type="term" value="C:outer membrane"/>
    <property type="evidence" value="ECO:0007669"/>
    <property type="project" value="InterPro"/>
</dbReference>
<name>A0A0A8HBK9_9BACT</name>
<dbReference type="Pfam" id="PF04390">
    <property type="entry name" value="LptE"/>
    <property type="match status" value="1"/>
</dbReference>
<feature type="signal peptide" evidence="1">
    <location>
        <begin position="1"/>
        <end position="25"/>
    </location>
</feature>
<evidence type="ECO:0000313" key="2">
    <source>
        <dbReference type="EMBL" id="AJC91040.1"/>
    </source>
</evidence>
<dbReference type="InterPro" id="IPR007485">
    <property type="entry name" value="LPS_assembly_LptE"/>
</dbReference>
<reference evidence="2 3" key="1">
    <citation type="journal article" date="2014" name="Genome Biol. Evol.">
        <title>Comparative Genomics of the Campylobacter lari Group.</title>
        <authorList>
            <person name="Miller W.G."/>
            <person name="Yee E."/>
            <person name="Chapman M.H."/>
            <person name="Smith T.P."/>
            <person name="Bono J.L."/>
            <person name="Huynh S."/>
            <person name="Parker C.T."/>
            <person name="Vandamme P."/>
            <person name="Luong K."/>
            <person name="Korlach J."/>
        </authorList>
    </citation>
    <scope>NUCLEOTIDE SEQUENCE [LARGE SCALE GENOMIC DNA]</scope>
    <source>
        <strain evidence="2 3">LMG 24374</strain>
    </source>
</reference>
<dbReference type="HOGENOM" id="CLU_111074_1_0_7"/>
<evidence type="ECO:0000313" key="3">
    <source>
        <dbReference type="Proteomes" id="UP000031135"/>
    </source>
</evidence>
<dbReference type="GO" id="GO:0043165">
    <property type="term" value="P:Gram-negative-bacterium-type cell outer membrane assembly"/>
    <property type="evidence" value="ECO:0007669"/>
    <property type="project" value="InterPro"/>
</dbReference>
<dbReference type="AlphaFoldDB" id="A0A0A8HBK9"/>